<dbReference type="InterPro" id="IPR010982">
    <property type="entry name" value="Lambda_DNA-bd_dom_sf"/>
</dbReference>
<dbReference type="CDD" id="cd00093">
    <property type="entry name" value="HTH_XRE"/>
    <property type="match status" value="1"/>
</dbReference>
<reference evidence="1 2" key="1">
    <citation type="submission" date="2016-07" db="EMBL/GenBank/DDBJ databases">
        <title>Draft genome of Scalindua rubra, obtained from a brine-seawater interface in the Red Sea, sheds light on salt adaptation in anammox bacteria.</title>
        <authorList>
            <person name="Speth D.R."/>
            <person name="Lagkouvardos I."/>
            <person name="Wang Y."/>
            <person name="Qian P.-Y."/>
            <person name="Dutilh B.E."/>
            <person name="Jetten M.S."/>
        </authorList>
    </citation>
    <scope>NUCLEOTIDE SEQUENCE [LARGE SCALE GENOMIC DNA]</scope>
    <source>
        <strain evidence="1">BSI-1</strain>
    </source>
</reference>
<sequence length="124" mass="14431">MANAMRFGKFFKERRIALKKTLRQFCFENKLDPGNISKLERGLLPPPQGREKLEEYAKLLKIKKGSDEWYTFFDLAAAETGRIPDDLMAEKKIGDKLPIFFRTLRGQKVPNEKLEELIKKLRGS</sequence>
<dbReference type="EMBL" id="MAYW01000010">
    <property type="protein sequence ID" value="ODS34251.1"/>
    <property type="molecule type" value="Genomic_DNA"/>
</dbReference>
<dbReference type="AlphaFoldDB" id="A0A1E3XF36"/>
<dbReference type="SUPFAM" id="SSF47413">
    <property type="entry name" value="lambda repressor-like DNA-binding domains"/>
    <property type="match status" value="1"/>
</dbReference>
<proteinExistence type="predicted"/>
<comment type="caution">
    <text evidence="1">The sequence shown here is derived from an EMBL/GenBank/DDBJ whole genome shotgun (WGS) entry which is preliminary data.</text>
</comment>
<accession>A0A1E3XF36</accession>
<organism evidence="1 2">
    <name type="scientific">Candidatus Scalindua rubra</name>
    <dbReference type="NCBI Taxonomy" id="1872076"/>
    <lineage>
        <taxon>Bacteria</taxon>
        <taxon>Pseudomonadati</taxon>
        <taxon>Planctomycetota</taxon>
        <taxon>Candidatus Brocadiia</taxon>
        <taxon>Candidatus Brocadiales</taxon>
        <taxon>Candidatus Scalinduaceae</taxon>
        <taxon>Candidatus Scalindua</taxon>
    </lineage>
</organism>
<evidence type="ECO:0000313" key="2">
    <source>
        <dbReference type="Proteomes" id="UP000094056"/>
    </source>
</evidence>
<gene>
    <name evidence="1" type="ORF">SCARUB_00625</name>
</gene>
<dbReference type="GO" id="GO:0003677">
    <property type="term" value="F:DNA binding"/>
    <property type="evidence" value="ECO:0007669"/>
    <property type="project" value="InterPro"/>
</dbReference>
<dbReference type="Proteomes" id="UP000094056">
    <property type="component" value="Unassembled WGS sequence"/>
</dbReference>
<name>A0A1E3XF36_9BACT</name>
<protein>
    <submittedName>
        <fullName evidence="1">Helix-turn-helix domain protein</fullName>
    </submittedName>
</protein>
<evidence type="ECO:0000313" key="1">
    <source>
        <dbReference type="EMBL" id="ODS34251.1"/>
    </source>
</evidence>
<dbReference type="InterPro" id="IPR001387">
    <property type="entry name" value="Cro/C1-type_HTH"/>
</dbReference>